<gene>
    <name evidence="1" type="ORF">F4V44_16455</name>
</gene>
<dbReference type="OrthoDB" id="2426241at2"/>
<evidence type="ECO:0000313" key="2">
    <source>
        <dbReference type="Proteomes" id="UP000326671"/>
    </source>
</evidence>
<reference evidence="1 2" key="1">
    <citation type="submission" date="2019-09" db="EMBL/GenBank/DDBJ databases">
        <title>Whole genome sequences of isolates from the Mars Exploration Rovers.</title>
        <authorList>
            <person name="Seuylemezian A."/>
            <person name="Vaishampayan P."/>
        </authorList>
    </citation>
    <scope>NUCLEOTIDE SEQUENCE [LARGE SCALE GENOMIC DNA]</scope>
    <source>
        <strain evidence="1 2">MER_TA_151</strain>
    </source>
</reference>
<organism evidence="1 2">
    <name type="scientific">Niallia endozanthoxylica</name>
    <dbReference type="NCBI Taxonomy" id="2036016"/>
    <lineage>
        <taxon>Bacteria</taxon>
        <taxon>Bacillati</taxon>
        <taxon>Bacillota</taxon>
        <taxon>Bacilli</taxon>
        <taxon>Bacillales</taxon>
        <taxon>Bacillaceae</taxon>
        <taxon>Niallia</taxon>
    </lineage>
</organism>
<keyword evidence="2" id="KW-1185">Reference proteome</keyword>
<sequence length="176" mass="20144">MGGCGTSGKSNEDLSEELDKYDVVHSKAEMQDGDFIYRLVSEQEEYADGQSVTLYAELEYIGEQSEVTIEHAASPFYFPMEEKIRGFEIPYPMPEPLVMTTLKKGEALRVSYTGSGAYSEDDEKAYVEFMKDFIKNGFPTGYYTVDGFADFWVQKNDHKNEPDRYHIEAQVDFKVK</sequence>
<accession>A0A5J5HM33</accession>
<evidence type="ECO:0000313" key="1">
    <source>
        <dbReference type="EMBL" id="KAA9021835.1"/>
    </source>
</evidence>
<dbReference type="Proteomes" id="UP000326671">
    <property type="component" value="Unassembled WGS sequence"/>
</dbReference>
<dbReference type="AlphaFoldDB" id="A0A5J5HM33"/>
<comment type="caution">
    <text evidence="1">The sequence shown here is derived from an EMBL/GenBank/DDBJ whole genome shotgun (WGS) entry which is preliminary data.</text>
</comment>
<protein>
    <submittedName>
        <fullName evidence="1">Uncharacterized protein</fullName>
    </submittedName>
</protein>
<proteinExistence type="predicted"/>
<name>A0A5J5HM33_9BACI</name>
<dbReference type="EMBL" id="VYKL01000026">
    <property type="protein sequence ID" value="KAA9021835.1"/>
    <property type="molecule type" value="Genomic_DNA"/>
</dbReference>